<dbReference type="InterPro" id="IPR036322">
    <property type="entry name" value="WD40_repeat_dom_sf"/>
</dbReference>
<dbReference type="SUPFAM" id="SSF50978">
    <property type="entry name" value="WD40 repeat-like"/>
    <property type="match status" value="1"/>
</dbReference>
<dbReference type="PANTHER" id="PTHR43991:SF9">
    <property type="entry name" value="DUF2415 DOMAIN-CONTAINING PROTEIN"/>
    <property type="match status" value="1"/>
</dbReference>
<comment type="caution">
    <text evidence="3">The sequence shown here is derived from an EMBL/GenBank/DDBJ whole genome shotgun (WGS) entry which is preliminary data.</text>
</comment>
<proteinExistence type="predicted"/>
<evidence type="ECO:0000313" key="4">
    <source>
        <dbReference type="Proteomes" id="UP001491310"/>
    </source>
</evidence>
<dbReference type="InterPro" id="IPR001680">
    <property type="entry name" value="WD40_rpt"/>
</dbReference>
<dbReference type="Proteomes" id="UP001491310">
    <property type="component" value="Unassembled WGS sequence"/>
</dbReference>
<evidence type="ECO:0000256" key="1">
    <source>
        <dbReference type="PROSITE-ProRule" id="PRU00221"/>
    </source>
</evidence>
<dbReference type="SMART" id="SM00320">
    <property type="entry name" value="WD40"/>
    <property type="match status" value="3"/>
</dbReference>
<dbReference type="InterPro" id="IPR015943">
    <property type="entry name" value="WD40/YVTN_repeat-like_dom_sf"/>
</dbReference>
<accession>A0ABR2Z2F8</accession>
<feature type="repeat" description="WD" evidence="1">
    <location>
        <begin position="204"/>
        <end position="234"/>
    </location>
</feature>
<gene>
    <name evidence="3" type="ORF">WJX75_003493</name>
</gene>
<dbReference type="Gene3D" id="2.130.10.10">
    <property type="entry name" value="YVTN repeat-like/Quinoprotein amine dehydrogenase"/>
    <property type="match status" value="2"/>
</dbReference>
<keyword evidence="4" id="KW-1185">Reference proteome</keyword>
<dbReference type="EMBL" id="JALJOT010000001">
    <property type="protein sequence ID" value="KAK9918358.1"/>
    <property type="molecule type" value="Genomic_DNA"/>
</dbReference>
<dbReference type="InterPro" id="IPR019417">
    <property type="entry name" value="DUF2415"/>
</dbReference>
<reference evidence="3 4" key="1">
    <citation type="journal article" date="2024" name="Nat. Commun.">
        <title>Phylogenomics reveals the evolutionary origins of lichenization in chlorophyte algae.</title>
        <authorList>
            <person name="Puginier C."/>
            <person name="Libourel C."/>
            <person name="Otte J."/>
            <person name="Skaloud P."/>
            <person name="Haon M."/>
            <person name="Grisel S."/>
            <person name="Petersen M."/>
            <person name="Berrin J.G."/>
            <person name="Delaux P.M."/>
            <person name="Dal Grande F."/>
            <person name="Keller J."/>
        </authorList>
    </citation>
    <scope>NUCLEOTIDE SEQUENCE [LARGE SCALE GENOMIC DNA]</scope>
    <source>
        <strain evidence="3 4">SAG 216-7</strain>
    </source>
</reference>
<dbReference type="PANTHER" id="PTHR43991">
    <property type="entry name" value="WD REPEAT PROTEIN (AFU_ORTHOLOGUE AFUA_8G05640)-RELATED"/>
    <property type="match status" value="1"/>
</dbReference>
<name>A0ABR2Z2F8_9CHLO</name>
<organism evidence="3 4">
    <name type="scientific">Coccomyxa subellipsoidea</name>
    <dbReference type="NCBI Taxonomy" id="248742"/>
    <lineage>
        <taxon>Eukaryota</taxon>
        <taxon>Viridiplantae</taxon>
        <taxon>Chlorophyta</taxon>
        <taxon>core chlorophytes</taxon>
        <taxon>Trebouxiophyceae</taxon>
        <taxon>Trebouxiophyceae incertae sedis</taxon>
        <taxon>Coccomyxaceae</taxon>
        <taxon>Coccomyxa</taxon>
    </lineage>
</organism>
<dbReference type="Pfam" id="PF00400">
    <property type="entry name" value="WD40"/>
    <property type="match status" value="1"/>
</dbReference>
<evidence type="ECO:0000259" key="2">
    <source>
        <dbReference type="Pfam" id="PF10313"/>
    </source>
</evidence>
<feature type="domain" description="DUF2415" evidence="2">
    <location>
        <begin position="245"/>
        <end position="283"/>
    </location>
</feature>
<protein>
    <recommendedName>
        <fullName evidence="2">DUF2415 domain-containing protein</fullName>
    </recommendedName>
</protein>
<dbReference type="Pfam" id="PF10313">
    <property type="entry name" value="DUF2415"/>
    <property type="match status" value="1"/>
</dbReference>
<sequence>MGALDIADEAQFVSKRPSKRYAQATTVQHWQLRDLVHSDGEQGVFFVQSNRTMRYDTKTGICEAVQRLAFAPTAMTAGFGYLAAGGQNSSLHVMDMETEECLHWGPIGGSVINALHFGRDNRGQLRLFVSNNDHTVKVFDLPSMRLMSTITCPVAVNYAALSPDGNYLACVGDSGATHLYRAAPTGFVEDYAFSEFRDCGIACAWNPSSTCIAAGSQDGYVVVWDARAHRRVVKLRTLAEGRVSGACRCIKFGEGPVDLMAFSEHSSHCHLVDSRAYHDRQVLKLDACEGDCAAEDGACNVSGLSFTPSGRRLYVGLEGTPEHGIVAFDVQMLSRLTFGSAQLN</sequence>
<keyword evidence="1" id="KW-0853">WD repeat</keyword>
<evidence type="ECO:0000313" key="3">
    <source>
        <dbReference type="EMBL" id="KAK9918358.1"/>
    </source>
</evidence>
<dbReference type="PROSITE" id="PS50082">
    <property type="entry name" value="WD_REPEATS_2"/>
    <property type="match status" value="1"/>
</dbReference>